<evidence type="ECO:0000256" key="4">
    <source>
        <dbReference type="ARBA" id="ARBA00022921"/>
    </source>
</evidence>
<sequence length="341" mass="37311">MASGGDGGGPRDLFRKFLNKECVWKKSANSTPYFKIYVATTAVSPVFKPALGPGRPGGAHAINVTALVMKPKRRRICATFYVNGLLMEACVPEVIFTKRVPGPHGFFLLYFGPFGDPKMPFSIPAEPSVSAPQNMQLLSRMEMLDTSTHIAPGEVESAIEGKNFVTVGKCVWFDGEAFYLYYLSMEYLMCCPTMSEHTTLSRFVTLLTHCDDVKCVPCYGMKIHANVAGGYTDPGSEGCSGTCLCTLSCAALEKDLVPVVSNKSLLSLLFGPMSHQQVTHLKFSPTPKPAKLQDVLSGVTGSGDVVEVKAGAWNLLKMSTFYSRCTMYECQILKRHCLRSY</sequence>
<keyword evidence="4" id="KW-0426">Late protein</keyword>
<dbReference type="GeneID" id="23104170"/>
<dbReference type="GO" id="GO:0044423">
    <property type="term" value="C:virion component"/>
    <property type="evidence" value="ECO:0007669"/>
    <property type="project" value="UniProtKB-KW"/>
</dbReference>
<accession>A0A0B4Q5N9</accession>
<reference evidence="6 7" key="1">
    <citation type="journal article" date="2015" name="Genome Announc.">
        <title>Genome sequences of equid herpesviruses 2 and 5.</title>
        <authorList>
            <person name="Wilkie G.S."/>
            <person name="Kerr K."/>
            <person name="Stewart J.P."/>
            <person name="Studdert M.J."/>
            <person name="Davison A.J."/>
        </authorList>
    </citation>
    <scope>NUCLEOTIDE SEQUENCE [LARGE SCALE GENOMIC DNA]</scope>
    <source>
        <strain evidence="6">2-141/67</strain>
    </source>
</reference>
<keyword evidence="2" id="KW-0920">Virion tegument</keyword>
<dbReference type="Pfam" id="PF03044">
    <property type="entry name" value="Herpes_UL16"/>
    <property type="match status" value="1"/>
</dbReference>
<evidence type="ECO:0000256" key="1">
    <source>
        <dbReference type="ARBA" id="ARBA00022562"/>
    </source>
</evidence>
<gene>
    <name evidence="6" type="primary">ORF33</name>
</gene>
<dbReference type="RefSeq" id="YP_009118423.1">
    <property type="nucleotide sequence ID" value="NC_026421.1"/>
</dbReference>
<evidence type="ECO:0000256" key="2">
    <source>
        <dbReference type="ARBA" id="ARBA00022580"/>
    </source>
</evidence>
<dbReference type="InterPro" id="IPR004286">
    <property type="entry name" value="Herpes_UL16/UL94"/>
</dbReference>
<dbReference type="KEGG" id="vg:23104170"/>
<keyword evidence="5" id="KW-1035">Host cytoplasm</keyword>
<dbReference type="OrthoDB" id="8436at10239"/>
<evidence type="ECO:0000313" key="6">
    <source>
        <dbReference type="EMBL" id="AIU39558.1"/>
    </source>
</evidence>
<evidence type="ECO:0000256" key="3">
    <source>
        <dbReference type="ARBA" id="ARBA00022844"/>
    </source>
</evidence>
<dbReference type="Proteomes" id="UP000124452">
    <property type="component" value="Segment"/>
</dbReference>
<evidence type="ECO:0000313" key="7">
    <source>
        <dbReference type="Proteomes" id="UP000124452"/>
    </source>
</evidence>
<proteinExistence type="inferred from homology"/>
<protein>
    <submittedName>
        <fullName evidence="6">Tegument protein UL16</fullName>
    </submittedName>
</protein>
<dbReference type="HAMAP" id="MF_04039">
    <property type="entry name" value="HSV_CEP2"/>
    <property type="match status" value="1"/>
</dbReference>
<keyword evidence="7" id="KW-1185">Reference proteome</keyword>
<keyword evidence="3" id="KW-0946">Virion</keyword>
<dbReference type="EMBL" id="KM924295">
    <property type="protein sequence ID" value="AIU39558.1"/>
    <property type="molecule type" value="Genomic_DNA"/>
</dbReference>
<name>A0A0B4Q5N9_9GAMA</name>
<organism evidence="6 7">
    <name type="scientific">Equid gammaherpesvirus 5</name>
    <dbReference type="NCBI Taxonomy" id="10371"/>
    <lineage>
        <taxon>Viruses</taxon>
        <taxon>Duplodnaviria</taxon>
        <taxon>Heunggongvirae</taxon>
        <taxon>Peploviricota</taxon>
        <taxon>Herviviricetes</taxon>
        <taxon>Herpesvirales</taxon>
        <taxon>Orthoherpesviridae</taxon>
        <taxon>Gammaherpesvirinae</taxon>
        <taxon>Percavirus</taxon>
        <taxon>Percavirus equidgamma5</taxon>
    </lineage>
</organism>
<evidence type="ECO:0000256" key="5">
    <source>
        <dbReference type="ARBA" id="ARBA00023200"/>
    </source>
</evidence>
<keyword evidence="1" id="KW-1048">Host nucleus</keyword>